<dbReference type="InterPro" id="IPR046095">
    <property type="entry name" value="DUF6113"/>
</dbReference>
<accession>A0A6J7CWR7</accession>
<keyword evidence="1" id="KW-0472">Membrane</keyword>
<dbReference type="EMBL" id="CAFBLS010000013">
    <property type="protein sequence ID" value="CAB4860519.1"/>
    <property type="molecule type" value="Genomic_DNA"/>
</dbReference>
<gene>
    <name evidence="2" type="ORF">UFOPK3402_00185</name>
</gene>
<name>A0A6J7CWR7_9ZZZZ</name>
<dbReference type="Pfam" id="PF19608">
    <property type="entry name" value="DUF6113"/>
    <property type="match status" value="1"/>
</dbReference>
<keyword evidence="1" id="KW-1133">Transmembrane helix</keyword>
<evidence type="ECO:0000313" key="2">
    <source>
        <dbReference type="EMBL" id="CAB4860519.1"/>
    </source>
</evidence>
<proteinExistence type="predicted"/>
<organism evidence="2">
    <name type="scientific">freshwater metagenome</name>
    <dbReference type="NCBI Taxonomy" id="449393"/>
    <lineage>
        <taxon>unclassified sequences</taxon>
        <taxon>metagenomes</taxon>
        <taxon>ecological metagenomes</taxon>
    </lineage>
</organism>
<keyword evidence="1" id="KW-0812">Transmembrane</keyword>
<evidence type="ECO:0000256" key="1">
    <source>
        <dbReference type="SAM" id="Phobius"/>
    </source>
</evidence>
<sequence length="137" mass="14267">MTRLVAIARMAGLLVLGAVIGLLGAFVQADREVVEFPWGLTAIPWGAIVVIVVLIASIRGAAWAVRTRLGGWLVFLGWVLSTIAMAAESPSGDLAISGGGRQMTYLLGGVILGAAAATFPVFERPSHTIEESSLDGH</sequence>
<feature type="transmembrane region" description="Helical" evidence="1">
    <location>
        <begin position="103"/>
        <end position="122"/>
    </location>
</feature>
<dbReference type="AlphaFoldDB" id="A0A6J7CWR7"/>
<protein>
    <submittedName>
        <fullName evidence="2">Unannotated protein</fullName>
    </submittedName>
</protein>
<feature type="transmembrane region" description="Helical" evidence="1">
    <location>
        <begin position="69"/>
        <end position="87"/>
    </location>
</feature>
<reference evidence="2" key="1">
    <citation type="submission" date="2020-05" db="EMBL/GenBank/DDBJ databases">
        <authorList>
            <person name="Chiriac C."/>
            <person name="Salcher M."/>
            <person name="Ghai R."/>
            <person name="Kavagutti S V."/>
        </authorList>
    </citation>
    <scope>NUCLEOTIDE SEQUENCE</scope>
</reference>
<feature type="transmembrane region" description="Helical" evidence="1">
    <location>
        <begin position="39"/>
        <end position="57"/>
    </location>
</feature>